<dbReference type="KEGG" id="fya:KMW28_00165"/>
<dbReference type="RefSeq" id="WP_169665753.1">
    <property type="nucleotide sequence ID" value="NZ_CP076132.1"/>
</dbReference>
<evidence type="ECO:0000313" key="2">
    <source>
        <dbReference type="EMBL" id="QWG02035.1"/>
    </source>
</evidence>
<evidence type="ECO:0008006" key="4">
    <source>
        <dbReference type="Google" id="ProtNLM"/>
    </source>
</evidence>
<dbReference type="AlphaFoldDB" id="A0AAX1N3A8"/>
<evidence type="ECO:0000313" key="3">
    <source>
        <dbReference type="Proteomes" id="UP000678679"/>
    </source>
</evidence>
<dbReference type="EMBL" id="CP076132">
    <property type="protein sequence ID" value="QWG02035.1"/>
    <property type="molecule type" value="Genomic_DNA"/>
</dbReference>
<feature type="transmembrane region" description="Helical" evidence="1">
    <location>
        <begin position="164"/>
        <end position="183"/>
    </location>
</feature>
<gene>
    <name evidence="2" type="ORF">KMW28_00165</name>
</gene>
<keyword evidence="3" id="KW-1185">Reference proteome</keyword>
<proteinExistence type="predicted"/>
<organism evidence="2 3">
    <name type="scientific">Flammeovirga yaeyamensis</name>
    <dbReference type="NCBI Taxonomy" id="367791"/>
    <lineage>
        <taxon>Bacteria</taxon>
        <taxon>Pseudomonadati</taxon>
        <taxon>Bacteroidota</taxon>
        <taxon>Cytophagia</taxon>
        <taxon>Cytophagales</taxon>
        <taxon>Flammeovirgaceae</taxon>
        <taxon>Flammeovirga</taxon>
    </lineage>
</organism>
<protein>
    <recommendedName>
        <fullName evidence="4">ABC transporter permease</fullName>
    </recommendedName>
</protein>
<feature type="transmembrane region" description="Helical" evidence="1">
    <location>
        <begin position="24"/>
        <end position="44"/>
    </location>
</feature>
<name>A0AAX1N3A8_9BACT</name>
<feature type="transmembrane region" description="Helical" evidence="1">
    <location>
        <begin position="195"/>
        <end position="214"/>
    </location>
</feature>
<keyword evidence="1" id="KW-0472">Membrane</keyword>
<keyword evidence="1" id="KW-0812">Transmembrane</keyword>
<sequence length="266" mass="30483">MNNLFNPQRFGKYISLEFTYNKQLLYYGITAIISVMIIGLYIIRAANDQPITAGDITALFVFAYVVLGIVVVNRAFKAFRSQKKLITFLTFPVSQFEKFFFEYLSTVIVGIVILPILILFAYMVEGEIHKLINPEIGYIGLDWISSLYNEIFQGVEKEIHLKKLLTVMIVLMPLSTMNLIFTGNSVFTKWPLIKTVLFVAAFMSFNGFLVYLIFEKMGVGEFVTNDHPMFFFSSPEAAIKFMIFYLIVANVGLIYSSYLKLTEKEL</sequence>
<feature type="transmembrane region" description="Helical" evidence="1">
    <location>
        <begin position="237"/>
        <end position="258"/>
    </location>
</feature>
<accession>A0AAX1N3A8</accession>
<reference evidence="2 3" key="1">
    <citation type="submission" date="2021-05" db="EMBL/GenBank/DDBJ databases">
        <title>Comparative genomic studies on the polysaccharide-degrading batcterial strains of the Flammeovirga genus.</title>
        <authorList>
            <person name="Zewei F."/>
            <person name="Zheng Z."/>
            <person name="Yu L."/>
            <person name="Ruyue G."/>
            <person name="Yanhong M."/>
            <person name="Yuanyuan C."/>
            <person name="Jingyan G."/>
            <person name="Wenjun H."/>
        </authorList>
    </citation>
    <scope>NUCLEOTIDE SEQUENCE [LARGE SCALE GENOMIC DNA]</scope>
    <source>
        <strain evidence="2 3">NBRC:100898</strain>
    </source>
</reference>
<evidence type="ECO:0000256" key="1">
    <source>
        <dbReference type="SAM" id="Phobius"/>
    </source>
</evidence>
<feature type="transmembrane region" description="Helical" evidence="1">
    <location>
        <begin position="103"/>
        <end position="124"/>
    </location>
</feature>
<feature type="transmembrane region" description="Helical" evidence="1">
    <location>
        <begin position="56"/>
        <end position="76"/>
    </location>
</feature>
<keyword evidence="1" id="KW-1133">Transmembrane helix</keyword>
<dbReference type="Proteomes" id="UP000678679">
    <property type="component" value="Chromosome 1"/>
</dbReference>